<dbReference type="PANTHER" id="PTHR34047:SF8">
    <property type="entry name" value="PROTEIN YKFC"/>
    <property type="match status" value="1"/>
</dbReference>
<keyword evidence="2" id="KW-0548">Nucleotidyltransferase</keyword>
<evidence type="ECO:0000259" key="1">
    <source>
        <dbReference type="PROSITE" id="PS50878"/>
    </source>
</evidence>
<keyword evidence="3" id="KW-1185">Reference proteome</keyword>
<feature type="domain" description="Reverse transcriptase" evidence="1">
    <location>
        <begin position="72"/>
        <end position="299"/>
    </location>
</feature>
<dbReference type="InterPro" id="IPR051083">
    <property type="entry name" value="GrpII_Intron_Splice-Mob/Def"/>
</dbReference>
<keyword evidence="2" id="KW-0808">Transferase</keyword>
<dbReference type="PROSITE" id="PS50878">
    <property type="entry name" value="RT_POL"/>
    <property type="match status" value="1"/>
</dbReference>
<comment type="caution">
    <text evidence="2">The sequence shown here is derived from an EMBL/GenBank/DDBJ whole genome shotgun (WGS) entry which is preliminary data.</text>
</comment>
<dbReference type="CDD" id="cd01651">
    <property type="entry name" value="RT_G2_intron"/>
    <property type="match status" value="1"/>
</dbReference>
<evidence type="ECO:0000313" key="2">
    <source>
        <dbReference type="EMBL" id="MFL0197922.1"/>
    </source>
</evidence>
<dbReference type="InterPro" id="IPR024937">
    <property type="entry name" value="Domain_X"/>
</dbReference>
<gene>
    <name evidence="2" type="ORF">ACJDU8_20470</name>
</gene>
<keyword evidence="2" id="KW-0695">RNA-directed DNA polymerase</keyword>
<dbReference type="Pfam" id="PF01348">
    <property type="entry name" value="Intron_maturas2"/>
    <property type="match status" value="1"/>
</dbReference>
<dbReference type="RefSeq" id="WP_406794028.1">
    <property type="nucleotide sequence ID" value="NZ_JBJHZX010000041.1"/>
</dbReference>
<reference evidence="2 3" key="1">
    <citation type="submission" date="2024-11" db="EMBL/GenBank/DDBJ databases">
        <authorList>
            <person name="Heng Y.C."/>
            <person name="Lim A.C.H."/>
            <person name="Lee J.K.Y."/>
            <person name="Kittelmann S."/>
        </authorList>
    </citation>
    <scope>NUCLEOTIDE SEQUENCE [LARGE SCALE GENOMIC DNA]</scope>
    <source>
        <strain evidence="2 3">WILCCON 0269</strain>
    </source>
</reference>
<dbReference type="GO" id="GO:0003964">
    <property type="term" value="F:RNA-directed DNA polymerase activity"/>
    <property type="evidence" value="ECO:0007669"/>
    <property type="project" value="UniProtKB-KW"/>
</dbReference>
<accession>A0ABW8SPB8</accession>
<organism evidence="2 3">
    <name type="scientific">Candidatus Clostridium eludens</name>
    <dbReference type="NCBI Taxonomy" id="3381663"/>
    <lineage>
        <taxon>Bacteria</taxon>
        <taxon>Bacillati</taxon>
        <taxon>Bacillota</taxon>
        <taxon>Clostridia</taxon>
        <taxon>Eubacteriales</taxon>
        <taxon>Clostridiaceae</taxon>
        <taxon>Clostridium</taxon>
    </lineage>
</organism>
<sequence length="466" mass="54969">MQKAELVLAILKDKSEKNPNYKFERVYRYLFNVEFYLMAYSKLCNENKRIHSIIKGRMYDFNIENVHKVVEELKSETYYPESLKILNTHILKKNKKCLQTINLYDNLIQQIIKEILESIYDVNFSSSSHGFRPGRSCHTALYQIKNTCGGANWVIKGNIQKVFYNIDHDFIIKLLSEKICDGRFIELINRFFMAGYMCEKKTYETWSGILKRETIGNMLLNIYLDKFDKYVNKNFGQVKHIRYLDNFIIFVWGTKDLAEDVRKNINGFLKEKLKIEIAEEELLMVSLNDKRIKFLGYEIAKSTQNFKIQKFTGLKEKKNNQIIQLLVPSKVIKERIKPFISNGKSVHNNFRINLPIWEIISQYNKEIIELYNYYCLAADVSVKVGRFKFYHYFSLAKTLARKEKISVKQVIDKYGIEFPRKSGDGTKKIIGIKYNTKNGIEVITYFNGLLKKKNKPIADLNDMIWN</sequence>
<evidence type="ECO:0000313" key="3">
    <source>
        <dbReference type="Proteomes" id="UP001623660"/>
    </source>
</evidence>
<dbReference type="SUPFAM" id="SSF56672">
    <property type="entry name" value="DNA/RNA polymerases"/>
    <property type="match status" value="1"/>
</dbReference>
<name>A0ABW8SPB8_9CLOT</name>
<proteinExistence type="predicted"/>
<dbReference type="Proteomes" id="UP001623660">
    <property type="component" value="Unassembled WGS sequence"/>
</dbReference>
<dbReference type="InterPro" id="IPR000477">
    <property type="entry name" value="RT_dom"/>
</dbReference>
<protein>
    <submittedName>
        <fullName evidence="2">Reverse transcriptase domain-containing protein</fullName>
    </submittedName>
</protein>
<dbReference type="PANTHER" id="PTHR34047">
    <property type="entry name" value="NUCLEAR INTRON MATURASE 1, MITOCHONDRIAL-RELATED"/>
    <property type="match status" value="1"/>
</dbReference>
<dbReference type="EMBL" id="JBJHZX010000041">
    <property type="protein sequence ID" value="MFL0197922.1"/>
    <property type="molecule type" value="Genomic_DNA"/>
</dbReference>
<dbReference type="Pfam" id="PF00078">
    <property type="entry name" value="RVT_1"/>
    <property type="match status" value="1"/>
</dbReference>
<dbReference type="InterPro" id="IPR043502">
    <property type="entry name" value="DNA/RNA_pol_sf"/>
</dbReference>